<dbReference type="PANTHER" id="PTHR34822">
    <property type="entry name" value="GRPB DOMAIN PROTEIN (AFU_ORTHOLOGUE AFUA_1G01530)"/>
    <property type="match status" value="1"/>
</dbReference>
<dbReference type="SUPFAM" id="SSF81301">
    <property type="entry name" value="Nucleotidyltransferase"/>
    <property type="match status" value="1"/>
</dbReference>
<protein>
    <submittedName>
        <fullName evidence="1">GrpB family protein</fullName>
    </submittedName>
</protein>
<dbReference type="EMBL" id="WKKI01000006">
    <property type="protein sequence ID" value="MRX71613.1"/>
    <property type="molecule type" value="Genomic_DNA"/>
</dbReference>
<dbReference type="AlphaFoldDB" id="A0A7X2IXF9"/>
<dbReference type="OrthoDB" id="9799092at2"/>
<name>A0A7X2IXF9_9BACI</name>
<accession>A0A7X2IXF9</accession>
<dbReference type="InterPro" id="IPR043519">
    <property type="entry name" value="NT_sf"/>
</dbReference>
<sequence length="193" mass="22533">MKVKLQESSKEWPAHFQLLKQEIESLTEPLLPAIEHIGSTSVPGLKAKPIIDIMAGTAEEQHLNLIPKLLMPHGFSYMELYNNELPFRRFFILPRKKFRSLYPEIMTESNAFAIPHKHRLCHLHVVRYNSGWWKNHLLFRNYLRMHPEDRAAYEQLKVELSARDWRHGNEYAAAKSSFIEGVLVKAGRGKEYG</sequence>
<keyword evidence="2" id="KW-1185">Reference proteome</keyword>
<comment type="caution">
    <text evidence="1">The sequence shown here is derived from an EMBL/GenBank/DDBJ whole genome shotgun (WGS) entry which is preliminary data.</text>
</comment>
<reference evidence="1 2" key="1">
    <citation type="submission" date="2019-11" db="EMBL/GenBank/DDBJ databases">
        <title>Bacillus lacus genome.</title>
        <authorList>
            <person name="Allen C.J."/>
            <person name="Newman J.D."/>
        </authorList>
    </citation>
    <scope>NUCLEOTIDE SEQUENCE [LARGE SCALE GENOMIC DNA]</scope>
    <source>
        <strain evidence="1 2">KCTC 33946</strain>
    </source>
</reference>
<organism evidence="1 2">
    <name type="scientific">Metabacillus lacus</name>
    <dbReference type="NCBI Taxonomy" id="1983721"/>
    <lineage>
        <taxon>Bacteria</taxon>
        <taxon>Bacillati</taxon>
        <taxon>Bacillota</taxon>
        <taxon>Bacilli</taxon>
        <taxon>Bacillales</taxon>
        <taxon>Bacillaceae</taxon>
        <taxon>Metabacillus</taxon>
    </lineage>
</organism>
<dbReference type="InterPro" id="IPR007344">
    <property type="entry name" value="GrpB/CoaE"/>
</dbReference>
<proteinExistence type="predicted"/>
<gene>
    <name evidence="1" type="ORF">GJU40_05410</name>
</gene>
<dbReference type="PANTHER" id="PTHR34822:SF1">
    <property type="entry name" value="GRPB FAMILY PROTEIN"/>
    <property type="match status" value="1"/>
</dbReference>
<dbReference type="RefSeq" id="WP_154306751.1">
    <property type="nucleotide sequence ID" value="NZ_WKKI01000006.1"/>
</dbReference>
<evidence type="ECO:0000313" key="2">
    <source>
        <dbReference type="Proteomes" id="UP000448867"/>
    </source>
</evidence>
<evidence type="ECO:0000313" key="1">
    <source>
        <dbReference type="EMBL" id="MRX71613.1"/>
    </source>
</evidence>
<dbReference type="Gene3D" id="3.30.460.10">
    <property type="entry name" value="Beta Polymerase, domain 2"/>
    <property type="match status" value="1"/>
</dbReference>
<dbReference type="Proteomes" id="UP000448867">
    <property type="component" value="Unassembled WGS sequence"/>
</dbReference>
<dbReference type="Pfam" id="PF04229">
    <property type="entry name" value="GrpB"/>
    <property type="match status" value="1"/>
</dbReference>